<accession>A0A4Z2EZC3</accession>
<dbReference type="Proteomes" id="UP000314294">
    <property type="component" value="Unassembled WGS sequence"/>
</dbReference>
<name>A0A4Z2EZC3_9TELE</name>
<dbReference type="EMBL" id="SRLO01002101">
    <property type="protein sequence ID" value="TNN33881.1"/>
    <property type="molecule type" value="Genomic_DNA"/>
</dbReference>
<feature type="region of interest" description="Disordered" evidence="1">
    <location>
        <begin position="1"/>
        <end position="20"/>
    </location>
</feature>
<evidence type="ECO:0000313" key="3">
    <source>
        <dbReference type="Proteomes" id="UP000314294"/>
    </source>
</evidence>
<gene>
    <name evidence="2" type="ORF">EYF80_055954</name>
</gene>
<dbReference type="AlphaFoldDB" id="A0A4Z2EZC3"/>
<evidence type="ECO:0000313" key="2">
    <source>
        <dbReference type="EMBL" id="TNN33881.1"/>
    </source>
</evidence>
<proteinExistence type="predicted"/>
<comment type="caution">
    <text evidence="2">The sequence shown here is derived from an EMBL/GenBank/DDBJ whole genome shotgun (WGS) entry which is preliminary data.</text>
</comment>
<sequence>MSAACGSSSCRSPRCWSSEGGGGVEVFTARRLYRYARPEKGACLAEKGACLTSVAELMWQYASSCFCREHSSWCSSGRSHEGNSDLSTHGVEAQVPEQRLHEDLGQVGVGGAAGRGAVRSGLRGGREAAGAGAERLGPVGRGAVAQEGRHVGVVLQTGEDDVQLHPLWERTHTHTHIYTHTHTHTHNMINIPYISDFDIRLQPLNRELM</sequence>
<reference evidence="2 3" key="1">
    <citation type="submission" date="2019-03" db="EMBL/GenBank/DDBJ databases">
        <title>First draft genome of Liparis tanakae, snailfish: a comprehensive survey of snailfish specific genes.</title>
        <authorList>
            <person name="Kim W."/>
            <person name="Song I."/>
            <person name="Jeong J.-H."/>
            <person name="Kim D."/>
            <person name="Kim S."/>
            <person name="Ryu S."/>
            <person name="Song J.Y."/>
            <person name="Lee S.K."/>
        </authorList>
    </citation>
    <scope>NUCLEOTIDE SEQUENCE [LARGE SCALE GENOMIC DNA]</scope>
    <source>
        <tissue evidence="2">Muscle</tissue>
    </source>
</reference>
<feature type="compositionally biased region" description="Low complexity" evidence="1">
    <location>
        <begin position="1"/>
        <end position="18"/>
    </location>
</feature>
<protein>
    <submittedName>
        <fullName evidence="2">Uncharacterized protein</fullName>
    </submittedName>
</protein>
<organism evidence="2 3">
    <name type="scientific">Liparis tanakae</name>
    <name type="common">Tanaka's snailfish</name>
    <dbReference type="NCBI Taxonomy" id="230148"/>
    <lineage>
        <taxon>Eukaryota</taxon>
        <taxon>Metazoa</taxon>
        <taxon>Chordata</taxon>
        <taxon>Craniata</taxon>
        <taxon>Vertebrata</taxon>
        <taxon>Euteleostomi</taxon>
        <taxon>Actinopterygii</taxon>
        <taxon>Neopterygii</taxon>
        <taxon>Teleostei</taxon>
        <taxon>Neoteleostei</taxon>
        <taxon>Acanthomorphata</taxon>
        <taxon>Eupercaria</taxon>
        <taxon>Perciformes</taxon>
        <taxon>Cottioidei</taxon>
        <taxon>Cottales</taxon>
        <taxon>Liparidae</taxon>
        <taxon>Liparis</taxon>
    </lineage>
</organism>
<evidence type="ECO:0000256" key="1">
    <source>
        <dbReference type="SAM" id="MobiDB-lite"/>
    </source>
</evidence>
<keyword evidence="3" id="KW-1185">Reference proteome</keyword>